<dbReference type="PRINTS" id="PR00313">
    <property type="entry name" value="CABNDNGRPT"/>
</dbReference>
<proteinExistence type="predicted"/>
<keyword evidence="4" id="KW-0732">Signal</keyword>
<keyword evidence="8" id="KW-1185">Reference proteome</keyword>
<dbReference type="InterPro" id="IPR011049">
    <property type="entry name" value="Serralysin-like_metalloprot_C"/>
</dbReference>
<dbReference type="Pfam" id="PF00353">
    <property type="entry name" value="HemolysinCabind"/>
    <property type="match status" value="3"/>
</dbReference>
<feature type="compositionally biased region" description="Basic and acidic residues" evidence="3">
    <location>
        <begin position="140"/>
        <end position="149"/>
    </location>
</feature>
<keyword evidence="2" id="KW-0964">Secreted</keyword>
<gene>
    <name evidence="5" type="ORF">Alo02nite_06440</name>
    <name evidence="6" type="ORF">BJ964_002511</name>
</gene>
<dbReference type="Gene3D" id="2.150.10.10">
    <property type="entry name" value="Serralysin-like metalloprotease, C-terminal"/>
    <property type="match status" value="3"/>
</dbReference>
<dbReference type="InterPro" id="IPR018511">
    <property type="entry name" value="Hemolysin-typ_Ca-bd_CS"/>
</dbReference>
<evidence type="ECO:0000313" key="8">
    <source>
        <dbReference type="Proteomes" id="UP000631312"/>
    </source>
</evidence>
<protein>
    <submittedName>
        <fullName evidence="6">Ca2+-binding RTX toxin-like protein</fullName>
    </submittedName>
</protein>
<dbReference type="InterPro" id="IPR050557">
    <property type="entry name" value="RTX_toxin/Mannuronan_C5-epim"/>
</dbReference>
<dbReference type="SUPFAM" id="SSF51120">
    <property type="entry name" value="beta-Roll"/>
    <property type="match status" value="3"/>
</dbReference>
<feature type="region of interest" description="Disordered" evidence="3">
    <location>
        <begin position="182"/>
        <end position="201"/>
    </location>
</feature>
<feature type="signal peptide" evidence="4">
    <location>
        <begin position="1"/>
        <end position="27"/>
    </location>
</feature>
<dbReference type="Proteomes" id="UP000631312">
    <property type="component" value="Unassembled WGS sequence"/>
</dbReference>
<dbReference type="GO" id="GO:0005576">
    <property type="term" value="C:extracellular region"/>
    <property type="evidence" value="ECO:0007669"/>
    <property type="project" value="UniProtKB-SubCell"/>
</dbReference>
<evidence type="ECO:0000256" key="4">
    <source>
        <dbReference type="SAM" id="SignalP"/>
    </source>
</evidence>
<reference evidence="6 7" key="1">
    <citation type="submission" date="2020-08" db="EMBL/GenBank/DDBJ databases">
        <title>Sequencing the genomes of 1000 actinobacteria strains.</title>
        <authorList>
            <person name="Klenk H.-P."/>
        </authorList>
    </citation>
    <scope>NUCLEOTIDE SEQUENCE [LARGE SCALE GENOMIC DNA]</scope>
    <source>
        <strain evidence="6 7">DSM 43150</strain>
    </source>
</reference>
<comment type="caution">
    <text evidence="6">The sequence shown here is derived from an EMBL/GenBank/DDBJ whole genome shotgun (WGS) entry which is preliminary data.</text>
</comment>
<feature type="chain" id="PRO_5031356594" evidence="4">
    <location>
        <begin position="28"/>
        <end position="359"/>
    </location>
</feature>
<name>A0A7W7MFX7_9ACTN</name>
<dbReference type="Proteomes" id="UP000590511">
    <property type="component" value="Unassembled WGS sequence"/>
</dbReference>
<dbReference type="PANTHER" id="PTHR38340:SF1">
    <property type="entry name" value="S-LAYER PROTEIN"/>
    <property type="match status" value="1"/>
</dbReference>
<evidence type="ECO:0000256" key="1">
    <source>
        <dbReference type="ARBA" id="ARBA00004613"/>
    </source>
</evidence>
<dbReference type="PROSITE" id="PS00330">
    <property type="entry name" value="HEMOLYSIN_CALCIUM"/>
    <property type="match status" value="3"/>
</dbReference>
<reference evidence="5 8" key="2">
    <citation type="submission" date="2021-01" db="EMBL/GenBank/DDBJ databases">
        <title>Whole genome shotgun sequence of Actinoplanes lobatus NBRC 12513.</title>
        <authorList>
            <person name="Komaki H."/>
            <person name="Tamura T."/>
        </authorList>
    </citation>
    <scope>NUCLEOTIDE SEQUENCE [LARGE SCALE GENOMIC DNA]</scope>
    <source>
        <strain evidence="5 8">NBRC 12513</strain>
    </source>
</reference>
<comment type="subcellular location">
    <subcellularLocation>
        <location evidence="1">Secreted</location>
    </subcellularLocation>
</comment>
<dbReference type="PANTHER" id="PTHR38340">
    <property type="entry name" value="S-LAYER PROTEIN"/>
    <property type="match status" value="1"/>
</dbReference>
<evidence type="ECO:0000256" key="2">
    <source>
        <dbReference type="ARBA" id="ARBA00022525"/>
    </source>
</evidence>
<accession>A0A7W7MFX7</accession>
<dbReference type="EMBL" id="BOMP01000008">
    <property type="protein sequence ID" value="GIE37746.1"/>
    <property type="molecule type" value="Genomic_DNA"/>
</dbReference>
<dbReference type="AlphaFoldDB" id="A0A7W7MFX7"/>
<dbReference type="GO" id="GO:0005509">
    <property type="term" value="F:calcium ion binding"/>
    <property type="evidence" value="ECO:0007669"/>
    <property type="project" value="InterPro"/>
</dbReference>
<sequence>MRRAARICAVLFATTLGSGLAAAPAQAATTGVARMPHAQAVRYTAGSKATNRVTITYSGRTVTIDDRVRIKAGKGCKAVKGDATKVRCTFPTDYDAYYGTVHVYLGDRGDSLVNRSKVQTSVFGGSGNDALQGGSGTDTLRGESGKDRLWGNGGDDYLDGGSNTDALSGAAGNDRLAGGTGHDTLYGGDGEDGLHGGSGDDVLYAGPGYDGLNGGTGADYLSGGSGEDTVGYQDRRDDIVADLDVAKADDGAKGERDTIVSDVENLSGGSGNDVLTGNDGANRFYAGSGADRVYAGGGNDFVHGGYGQDMLYGEAGDDELNEIGSADDYADRLDGGDHVTGDECWPSTPDVVVNCEITG</sequence>
<dbReference type="InterPro" id="IPR001343">
    <property type="entry name" value="Hemolysn_Ca-bd"/>
</dbReference>
<feature type="region of interest" description="Disordered" evidence="3">
    <location>
        <begin position="124"/>
        <end position="155"/>
    </location>
</feature>
<evidence type="ECO:0000256" key="3">
    <source>
        <dbReference type="SAM" id="MobiDB-lite"/>
    </source>
</evidence>
<evidence type="ECO:0000313" key="6">
    <source>
        <dbReference type="EMBL" id="MBB4748350.1"/>
    </source>
</evidence>
<organism evidence="6 7">
    <name type="scientific">Actinoplanes lobatus</name>
    <dbReference type="NCBI Taxonomy" id="113568"/>
    <lineage>
        <taxon>Bacteria</taxon>
        <taxon>Bacillati</taxon>
        <taxon>Actinomycetota</taxon>
        <taxon>Actinomycetes</taxon>
        <taxon>Micromonosporales</taxon>
        <taxon>Micromonosporaceae</taxon>
        <taxon>Actinoplanes</taxon>
    </lineage>
</organism>
<dbReference type="RefSeq" id="WP_188120850.1">
    <property type="nucleotide sequence ID" value="NZ_BOMP01000008.1"/>
</dbReference>
<evidence type="ECO:0000313" key="5">
    <source>
        <dbReference type="EMBL" id="GIE37746.1"/>
    </source>
</evidence>
<dbReference type="EMBL" id="JACHNC010000001">
    <property type="protein sequence ID" value="MBB4748350.1"/>
    <property type="molecule type" value="Genomic_DNA"/>
</dbReference>
<evidence type="ECO:0000313" key="7">
    <source>
        <dbReference type="Proteomes" id="UP000590511"/>
    </source>
</evidence>